<dbReference type="PANTHER" id="PTHR35564:SF4">
    <property type="entry name" value="CYTOPLASMIC PROTEIN"/>
    <property type="match status" value="1"/>
</dbReference>
<name>A0ABS5E1W5_9BURK</name>
<dbReference type="PANTHER" id="PTHR35564">
    <property type="match status" value="1"/>
</dbReference>
<reference evidence="1 2" key="1">
    <citation type="submission" date="2021-04" db="EMBL/GenBank/DDBJ databases">
        <title>The genome sequence of type strain Ideonella paludis KCTC 32238.</title>
        <authorList>
            <person name="Liu Y."/>
        </authorList>
    </citation>
    <scope>NUCLEOTIDE SEQUENCE [LARGE SCALE GENOMIC DNA]</scope>
    <source>
        <strain evidence="1 2">KCTC 32238</strain>
    </source>
</reference>
<comment type="caution">
    <text evidence="1">The sequence shown here is derived from an EMBL/GenBank/DDBJ whole genome shotgun (WGS) entry which is preliminary data.</text>
</comment>
<proteinExistence type="predicted"/>
<dbReference type="NCBIfam" id="TIGR03347">
    <property type="entry name" value="VI_chp_1"/>
    <property type="match status" value="1"/>
</dbReference>
<organism evidence="1 2">
    <name type="scientific">Ideonella paludis</name>
    <dbReference type="NCBI Taxonomy" id="1233411"/>
    <lineage>
        <taxon>Bacteria</taxon>
        <taxon>Pseudomonadati</taxon>
        <taxon>Pseudomonadota</taxon>
        <taxon>Betaproteobacteria</taxon>
        <taxon>Burkholderiales</taxon>
        <taxon>Sphaerotilaceae</taxon>
        <taxon>Ideonella</taxon>
    </lineage>
</organism>
<keyword evidence="2" id="KW-1185">Reference proteome</keyword>
<gene>
    <name evidence="1" type="primary">tssG</name>
    <name evidence="1" type="ORF">KAK11_18910</name>
</gene>
<dbReference type="InterPro" id="IPR010732">
    <property type="entry name" value="T6SS_TssG-like"/>
</dbReference>
<dbReference type="EMBL" id="JAGQDG010000008">
    <property type="protein sequence ID" value="MBQ0937403.1"/>
    <property type="molecule type" value="Genomic_DNA"/>
</dbReference>
<evidence type="ECO:0000313" key="2">
    <source>
        <dbReference type="Proteomes" id="UP000672097"/>
    </source>
</evidence>
<accession>A0ABS5E1W5</accession>
<sequence length="350" mass="38863">MIQRLFSRPERYGFFQAVRLLQRWFSQQERLHGAAVFEHKLKFRNALSMSFPASEVAGFDVKLHTDAAATAPEAEAPAAKDIARLEMTPAFMGLLGAGGALPLFYTELFARREMYEKDLAGRAFLDIFLHRAVVLFYQAWRKHRLAIRFEDDPRHQFLPLVMSVAGLGHPALRDRLRAREGGVSDFALAHFAGLLQQRPVSATTLRHVLAAYFGVPVQVEQFVGRWFTLPRENQTQLGLGGAGLGQGAVMGERVWQRDLRMRLTLGPMSAERFRRFLPGGPGAVALQELLTLLCGTTLEFEVKLALKAEAVQGTTLGGSTATRLGWDSFLLTQPAANDRLDAGYQLLAVA</sequence>
<protein>
    <submittedName>
        <fullName evidence="1">Type VI secretion system baseplate subunit TssG</fullName>
    </submittedName>
</protein>
<evidence type="ECO:0000313" key="1">
    <source>
        <dbReference type="EMBL" id="MBQ0937403.1"/>
    </source>
</evidence>
<dbReference type="Proteomes" id="UP000672097">
    <property type="component" value="Unassembled WGS sequence"/>
</dbReference>
<dbReference type="Pfam" id="PF06996">
    <property type="entry name" value="T6SS_TssG"/>
    <property type="match status" value="1"/>
</dbReference>